<protein>
    <submittedName>
        <fullName evidence="1">Uncharacterized protein</fullName>
    </submittedName>
</protein>
<dbReference type="EMBL" id="BK032664">
    <property type="protein sequence ID" value="DAF53801.1"/>
    <property type="molecule type" value="Genomic_DNA"/>
</dbReference>
<evidence type="ECO:0000313" key="1">
    <source>
        <dbReference type="EMBL" id="DAF53801.1"/>
    </source>
</evidence>
<organism evidence="1">
    <name type="scientific">Myoviridae sp. ctZ2t4</name>
    <dbReference type="NCBI Taxonomy" id="2827693"/>
    <lineage>
        <taxon>Viruses</taxon>
        <taxon>Duplodnaviria</taxon>
        <taxon>Heunggongvirae</taxon>
        <taxon>Uroviricota</taxon>
        <taxon>Caudoviricetes</taxon>
    </lineage>
</organism>
<sequence>MKKRMYTIKKILSPELQEVHAFLVSMRYTLKALKELYPLEVKFIRDRCKELHLKGFDELIEKLELGIKYDANGERILLNEDEKESSNNHKRKRILIEFQGRIFPSKKQLANYLGRSMSFVTSELEKEDSVFKIVGFDARRRVKW</sequence>
<name>A0A8S5SS25_9CAUD</name>
<proteinExistence type="predicted"/>
<reference evidence="1" key="1">
    <citation type="journal article" date="2021" name="Proc. Natl. Acad. Sci. U.S.A.">
        <title>A Catalog of Tens of Thousands of Viruses from Human Metagenomes Reveals Hidden Associations with Chronic Diseases.</title>
        <authorList>
            <person name="Tisza M.J."/>
            <person name="Buck C.B."/>
        </authorList>
    </citation>
    <scope>NUCLEOTIDE SEQUENCE</scope>
    <source>
        <strain evidence="1">CtZ2t4</strain>
    </source>
</reference>
<accession>A0A8S5SS25</accession>